<proteinExistence type="predicted"/>
<gene>
    <name evidence="6" type="ORF">BO71DRAFT_423415</name>
</gene>
<name>A0A319CW42_9EURO</name>
<dbReference type="SUPFAM" id="SSF50978">
    <property type="entry name" value="WD40 repeat-like"/>
    <property type="match status" value="2"/>
</dbReference>
<dbReference type="CDD" id="cd00200">
    <property type="entry name" value="WD40"/>
    <property type="match status" value="1"/>
</dbReference>
<reference evidence="6 7" key="1">
    <citation type="submission" date="2018-02" db="EMBL/GenBank/DDBJ databases">
        <title>The genomes of Aspergillus section Nigri reveals drivers in fungal speciation.</title>
        <authorList>
            <consortium name="DOE Joint Genome Institute"/>
            <person name="Vesth T.C."/>
            <person name="Nybo J."/>
            <person name="Theobald S."/>
            <person name="Brandl J."/>
            <person name="Frisvad J.C."/>
            <person name="Nielsen K.F."/>
            <person name="Lyhne E.K."/>
            <person name="Kogle M.E."/>
            <person name="Kuo A."/>
            <person name="Riley R."/>
            <person name="Clum A."/>
            <person name="Nolan M."/>
            <person name="Lipzen A."/>
            <person name="Salamov A."/>
            <person name="Henrissat B."/>
            <person name="Wiebenga A."/>
            <person name="De vries R.P."/>
            <person name="Grigoriev I.V."/>
            <person name="Mortensen U.H."/>
            <person name="Andersen M.R."/>
            <person name="Baker S.E."/>
        </authorList>
    </citation>
    <scope>NUCLEOTIDE SEQUENCE [LARGE SCALE GENOMIC DNA]</scope>
    <source>
        <strain evidence="6 7">CBS 707.79</strain>
    </source>
</reference>
<dbReference type="VEuPathDB" id="FungiDB:BO71DRAFT_423415"/>
<keyword evidence="1 3" id="KW-0853">WD repeat</keyword>
<dbReference type="InterPro" id="IPR001680">
    <property type="entry name" value="WD40_rpt"/>
</dbReference>
<dbReference type="PRINTS" id="PR00320">
    <property type="entry name" value="GPROTEINBRPT"/>
</dbReference>
<feature type="repeat" description="WD" evidence="3">
    <location>
        <begin position="413"/>
        <end position="454"/>
    </location>
</feature>
<keyword evidence="2" id="KW-0677">Repeat</keyword>
<dbReference type="InterPro" id="IPR056884">
    <property type="entry name" value="NPHP3-like_N"/>
</dbReference>
<sequence length="858" mass="97608">MHDHQATLLDILTSILPDPLLPPTHLIIDALDECITGLSDLLDFIVDKSESHPNVKWLVSSRNWPSIENSLETVSRKEKLWLELDDASISKAIVAFIHHRVRILTTKKKYSQHTQDAMSQYLLTNAQGTFLWVALVCDQLSKPKVSRLYAREEVKRFPAGLVQLYWRMFDQISDTNDAELCKSILGISATVYRPLTLDELWSYIDLPQDAERSDLEEIIGLCGSLVTLRGSTISLVHQSARDFLHREAISKIFPEGEGVVHHSIFSISMDVMARTLRRDIYNLVHPGYPIDRVQHPDPDPLATIHYACLYWVDHLQRYTQQVGKNMHDFEEGGPVGVFFRKNHLHWLEAMSLLRKLSEGITSMLKLKSLIESEKQHMPMMDRVHDACQFAEQPSWLIGKPEMEDQWTPCLQNLEGHREFINSVCFSHDSKMLASGSNDYIVKIWDTDSGQCRRTLYGQNEKVLSVSFSPDSKLLALASMGCTIKVWDTITGQNIQTFQGSGDGDSISATVTFSHDSKLLISSFVREVIEIWGTDHWQCLRSLISHRYHRSFTLSHNSKFWDTNTGECLQTLEKHEWPVYSVALSHDSQLLASASVDSTIHLWETGSWKYLRTLNGHREGVKSVRFSSHDSKFLASGSTDQTIKLWDTNNGQCLQTFQENCWNIDSIALSHDSKLLAATDYDSIRIWDTTSRHHPSEFNRHAEPTIKAVPSKILSLMFSHDLRLLASHCDDHSVQVWDISSGRCTQMFTKALHMKNFFLVNPSVQLYDGTVGFSRFPIDGPDSDTPTAESPSQGHGVDFDGSYITWNSECLLWLTPEYRPYIFSTFVISQSTVCIGCNSGRVLFFTFDTARLLEALQTP</sequence>
<dbReference type="Gene3D" id="2.130.10.10">
    <property type="entry name" value="YVTN repeat-like/Quinoprotein amine dehydrogenase"/>
    <property type="match status" value="3"/>
</dbReference>
<dbReference type="InterPro" id="IPR036322">
    <property type="entry name" value="WD40_repeat_dom_sf"/>
</dbReference>
<evidence type="ECO:0000256" key="1">
    <source>
        <dbReference type="ARBA" id="ARBA00022574"/>
    </source>
</evidence>
<dbReference type="AlphaFoldDB" id="A0A319CW42"/>
<accession>A0A319CW42</accession>
<feature type="repeat" description="WD" evidence="3">
    <location>
        <begin position="455"/>
        <end position="496"/>
    </location>
</feature>
<evidence type="ECO:0000259" key="4">
    <source>
        <dbReference type="Pfam" id="PF22939"/>
    </source>
</evidence>
<feature type="repeat" description="WD" evidence="3">
    <location>
        <begin position="705"/>
        <end position="746"/>
    </location>
</feature>
<dbReference type="EMBL" id="KZ826062">
    <property type="protein sequence ID" value="PYH88849.1"/>
    <property type="molecule type" value="Genomic_DNA"/>
</dbReference>
<evidence type="ECO:0000313" key="6">
    <source>
        <dbReference type="EMBL" id="PYH88849.1"/>
    </source>
</evidence>
<protein>
    <submittedName>
        <fullName evidence="6">Uncharacterized protein</fullName>
    </submittedName>
</protein>
<organism evidence="6 7">
    <name type="scientific">Aspergillus ellipticus CBS 707.79</name>
    <dbReference type="NCBI Taxonomy" id="1448320"/>
    <lineage>
        <taxon>Eukaryota</taxon>
        <taxon>Fungi</taxon>
        <taxon>Dikarya</taxon>
        <taxon>Ascomycota</taxon>
        <taxon>Pezizomycotina</taxon>
        <taxon>Eurotiomycetes</taxon>
        <taxon>Eurotiomycetidae</taxon>
        <taxon>Eurotiales</taxon>
        <taxon>Aspergillaceae</taxon>
        <taxon>Aspergillus</taxon>
        <taxon>Aspergillus subgen. Circumdati</taxon>
    </lineage>
</organism>
<feature type="repeat" description="WD" evidence="3">
    <location>
        <begin position="571"/>
        <end position="612"/>
    </location>
</feature>
<dbReference type="PROSITE" id="PS50294">
    <property type="entry name" value="WD_REPEATS_REGION"/>
    <property type="match status" value="4"/>
</dbReference>
<evidence type="ECO:0000313" key="7">
    <source>
        <dbReference type="Proteomes" id="UP000247810"/>
    </source>
</evidence>
<dbReference type="STRING" id="1448320.A0A319CW42"/>
<dbReference type="InterPro" id="IPR019775">
    <property type="entry name" value="WD40_repeat_CS"/>
</dbReference>
<dbReference type="InterPro" id="IPR020472">
    <property type="entry name" value="WD40_PAC1"/>
</dbReference>
<dbReference type="Proteomes" id="UP000247810">
    <property type="component" value="Unassembled WGS sequence"/>
</dbReference>
<feature type="domain" description="GPI inositol-deacylase winged helix" evidence="4">
    <location>
        <begin position="178"/>
        <end position="249"/>
    </location>
</feature>
<dbReference type="Pfam" id="PF00400">
    <property type="entry name" value="WD40"/>
    <property type="match status" value="6"/>
</dbReference>
<evidence type="ECO:0000256" key="3">
    <source>
        <dbReference type="PROSITE-ProRule" id="PRU00221"/>
    </source>
</evidence>
<dbReference type="PROSITE" id="PS00678">
    <property type="entry name" value="WD_REPEATS_1"/>
    <property type="match status" value="2"/>
</dbReference>
<evidence type="ECO:0000259" key="5">
    <source>
        <dbReference type="Pfam" id="PF24883"/>
    </source>
</evidence>
<feature type="domain" description="Nephrocystin 3-like N-terminal" evidence="5">
    <location>
        <begin position="12"/>
        <end position="62"/>
    </location>
</feature>
<dbReference type="InterPro" id="IPR054471">
    <property type="entry name" value="GPIID_WHD"/>
</dbReference>
<evidence type="ECO:0000256" key="2">
    <source>
        <dbReference type="ARBA" id="ARBA00022737"/>
    </source>
</evidence>
<dbReference type="InterPro" id="IPR015943">
    <property type="entry name" value="WD40/YVTN_repeat-like_dom_sf"/>
</dbReference>
<dbReference type="SUPFAM" id="SSF82171">
    <property type="entry name" value="DPP6 N-terminal domain-like"/>
    <property type="match status" value="1"/>
</dbReference>
<feature type="repeat" description="WD" evidence="3">
    <location>
        <begin position="613"/>
        <end position="655"/>
    </location>
</feature>
<dbReference type="PANTHER" id="PTHR19879:SF9">
    <property type="entry name" value="TRANSCRIPTION INITIATION FACTOR TFIID SUBUNIT 5"/>
    <property type="match status" value="1"/>
</dbReference>
<keyword evidence="7" id="KW-1185">Reference proteome</keyword>
<dbReference type="PROSITE" id="PS50082">
    <property type="entry name" value="WD_REPEATS_2"/>
    <property type="match status" value="5"/>
</dbReference>
<dbReference type="PANTHER" id="PTHR19879">
    <property type="entry name" value="TRANSCRIPTION INITIATION FACTOR TFIID"/>
    <property type="match status" value="1"/>
</dbReference>
<dbReference type="SMART" id="SM00320">
    <property type="entry name" value="WD40"/>
    <property type="match status" value="7"/>
</dbReference>
<dbReference type="OrthoDB" id="674604at2759"/>
<dbReference type="Pfam" id="PF22939">
    <property type="entry name" value="WHD_GPIID"/>
    <property type="match status" value="1"/>
</dbReference>
<dbReference type="Pfam" id="PF24883">
    <property type="entry name" value="NPHP3_N"/>
    <property type="match status" value="1"/>
</dbReference>